<dbReference type="OrthoDB" id="3732531at2"/>
<feature type="region of interest" description="Disordered" evidence="1">
    <location>
        <begin position="129"/>
        <end position="172"/>
    </location>
</feature>
<gene>
    <name evidence="2" type="ORF">EVS81_05005</name>
</gene>
<evidence type="ECO:0000313" key="3">
    <source>
        <dbReference type="Proteomes" id="UP000289260"/>
    </source>
</evidence>
<keyword evidence="3" id="KW-1185">Reference proteome</keyword>
<sequence>MTTDLSSYDPARSDVLTSWRFNPYRFPPRLVLSYFEVVEGEFVYDVERWAGRREGPYLDATAVEDPRELVTETSMAEDAPESEEVAGPKPEKPVGVRVQWKRASDLMADAGAKVSGWGLDFTTALAERATGRAAQPVEESSSPASVRLAPANRYASPDYRAKTPVPPETIAR</sequence>
<name>A0A4P6KDM7_9MICO</name>
<dbReference type="RefSeq" id="WP_130109411.1">
    <property type="nucleotide sequence ID" value="NZ_CP035806.1"/>
</dbReference>
<proteinExistence type="predicted"/>
<reference evidence="2 3" key="1">
    <citation type="submission" date="2019-02" db="EMBL/GenBank/DDBJ databases">
        <authorList>
            <person name="Sun L."/>
            <person name="Pan D."/>
            <person name="Wu X."/>
        </authorList>
    </citation>
    <scope>NUCLEOTIDE SEQUENCE [LARGE SCALE GENOMIC DNA]</scope>
    <source>
        <strain evidence="2 3">JW-1</strain>
    </source>
</reference>
<evidence type="ECO:0000313" key="2">
    <source>
        <dbReference type="EMBL" id="QBE48273.1"/>
    </source>
</evidence>
<feature type="region of interest" description="Disordered" evidence="1">
    <location>
        <begin position="72"/>
        <end position="94"/>
    </location>
</feature>
<organism evidence="2 3">
    <name type="scientific">Leucobacter triazinivorans</name>
    <dbReference type="NCBI Taxonomy" id="1784719"/>
    <lineage>
        <taxon>Bacteria</taxon>
        <taxon>Bacillati</taxon>
        <taxon>Actinomycetota</taxon>
        <taxon>Actinomycetes</taxon>
        <taxon>Micrococcales</taxon>
        <taxon>Microbacteriaceae</taxon>
        <taxon>Leucobacter</taxon>
    </lineage>
</organism>
<dbReference type="EMBL" id="CP035806">
    <property type="protein sequence ID" value="QBE48273.1"/>
    <property type="molecule type" value="Genomic_DNA"/>
</dbReference>
<accession>A0A4P6KDM7</accession>
<dbReference type="KEGG" id="ltr:EVS81_05005"/>
<evidence type="ECO:0000256" key="1">
    <source>
        <dbReference type="SAM" id="MobiDB-lite"/>
    </source>
</evidence>
<dbReference type="AlphaFoldDB" id="A0A4P6KDM7"/>
<dbReference type="Proteomes" id="UP000289260">
    <property type="component" value="Chromosome"/>
</dbReference>
<protein>
    <submittedName>
        <fullName evidence="2">Uncharacterized protein</fullName>
    </submittedName>
</protein>